<evidence type="ECO:0000256" key="2">
    <source>
        <dbReference type="ARBA" id="ARBA00012028"/>
    </source>
</evidence>
<dbReference type="InterPro" id="IPR029033">
    <property type="entry name" value="His_PPase_superfam"/>
</dbReference>
<dbReference type="GO" id="GO:0004619">
    <property type="term" value="F:phosphoglycerate mutase activity"/>
    <property type="evidence" value="ECO:0007669"/>
    <property type="project" value="UniProtKB-EC"/>
</dbReference>
<dbReference type="GO" id="GO:0006096">
    <property type="term" value="P:glycolytic process"/>
    <property type="evidence" value="ECO:0007669"/>
    <property type="project" value="UniProtKB-KW"/>
</dbReference>
<accession>A0A3B1DNR3</accession>
<dbReference type="EC" id="5.4.2.11" evidence="2"/>
<protein>
    <recommendedName>
        <fullName evidence="2">phosphoglycerate mutase (2,3-diphosphoglycerate-dependent)</fullName>
        <ecNumber evidence="2">5.4.2.11</ecNumber>
    </recommendedName>
</protein>
<evidence type="ECO:0000256" key="5">
    <source>
        <dbReference type="SAM" id="MobiDB-lite"/>
    </source>
</evidence>
<dbReference type="PANTHER" id="PTHR11931">
    <property type="entry name" value="PHOSPHOGLYCERATE MUTASE"/>
    <property type="match status" value="1"/>
</dbReference>
<sequence>MSEVVLVRPGCTDFDDQHRIQGTLDLPLNEKGEQELDEIAVQLKEHSLEVIFSAPCESARLTAQSIGSLLKIPVKEVKELRNLNQGLWQGLQVEEVKRKYPKAYKQWLESPELVCPPEGEMVEDAIERIRKVLKKPIKKQTSFAVVAPDPLATLVGCVIRGGTSGLSFVSQSDSGKPCQVELLEKDGEPVPKQTMERKTNGKASQTNKEARKDCGGEEQ</sequence>
<proteinExistence type="inferred from homology"/>
<evidence type="ECO:0000313" key="6">
    <source>
        <dbReference type="EMBL" id="VAX37734.1"/>
    </source>
</evidence>
<dbReference type="EMBL" id="UOGL01000137">
    <property type="protein sequence ID" value="VAX37734.1"/>
    <property type="molecule type" value="Genomic_DNA"/>
</dbReference>
<dbReference type="Pfam" id="PF00300">
    <property type="entry name" value="His_Phos_1"/>
    <property type="match status" value="1"/>
</dbReference>
<evidence type="ECO:0000256" key="3">
    <source>
        <dbReference type="ARBA" id="ARBA00023152"/>
    </source>
</evidence>
<dbReference type="CDD" id="cd07067">
    <property type="entry name" value="HP_PGM_like"/>
    <property type="match status" value="1"/>
</dbReference>
<dbReference type="InterPro" id="IPR013078">
    <property type="entry name" value="His_Pase_superF_clade-1"/>
</dbReference>
<evidence type="ECO:0000256" key="1">
    <source>
        <dbReference type="ARBA" id="ARBA00006717"/>
    </source>
</evidence>
<gene>
    <name evidence="6" type="ORF">MNBD_PLANCTO02-1531</name>
</gene>
<dbReference type="Gene3D" id="3.40.50.1240">
    <property type="entry name" value="Phosphoglycerate mutase-like"/>
    <property type="match status" value="1"/>
</dbReference>
<comment type="similarity">
    <text evidence="1">Belongs to the phosphoglycerate mutase family. BPG-dependent PGAM subfamily.</text>
</comment>
<dbReference type="InterPro" id="IPR005952">
    <property type="entry name" value="Phosphogly_mut1"/>
</dbReference>
<evidence type="ECO:0000256" key="4">
    <source>
        <dbReference type="ARBA" id="ARBA00023235"/>
    </source>
</evidence>
<organism evidence="6">
    <name type="scientific">hydrothermal vent metagenome</name>
    <dbReference type="NCBI Taxonomy" id="652676"/>
    <lineage>
        <taxon>unclassified sequences</taxon>
        <taxon>metagenomes</taxon>
        <taxon>ecological metagenomes</taxon>
    </lineage>
</organism>
<name>A0A3B1DNR3_9ZZZZ</name>
<dbReference type="SUPFAM" id="SSF53254">
    <property type="entry name" value="Phosphoglycerate mutase-like"/>
    <property type="match status" value="1"/>
</dbReference>
<feature type="region of interest" description="Disordered" evidence="5">
    <location>
        <begin position="183"/>
        <end position="219"/>
    </location>
</feature>
<reference evidence="6" key="1">
    <citation type="submission" date="2018-06" db="EMBL/GenBank/DDBJ databases">
        <authorList>
            <person name="Zhirakovskaya E."/>
        </authorList>
    </citation>
    <scope>NUCLEOTIDE SEQUENCE</scope>
</reference>
<dbReference type="AlphaFoldDB" id="A0A3B1DNR3"/>
<keyword evidence="3" id="KW-0324">Glycolysis</keyword>
<keyword evidence="4" id="KW-0413">Isomerase</keyword>
<feature type="compositionally biased region" description="Basic and acidic residues" evidence="5">
    <location>
        <begin position="208"/>
        <end position="219"/>
    </location>
</feature>
<feature type="compositionally biased region" description="Basic and acidic residues" evidence="5">
    <location>
        <begin position="183"/>
        <end position="199"/>
    </location>
</feature>